<dbReference type="AlphaFoldDB" id="D2HDY9"/>
<protein>
    <submittedName>
        <fullName evidence="2">Uncharacterized protein</fullName>
    </submittedName>
</protein>
<dbReference type="InParanoid" id="D2HDY9"/>
<sequence>SAQQPGPRGGSLNLPGDHGVFAAGPAGSHPGPRTLISTA</sequence>
<name>D2HDY9_AILME</name>
<feature type="non-terminal residue" evidence="2">
    <location>
        <position position="39"/>
    </location>
</feature>
<proteinExistence type="predicted"/>
<accession>D2HDY9</accession>
<feature type="non-terminal residue" evidence="2">
    <location>
        <position position="1"/>
    </location>
</feature>
<evidence type="ECO:0000256" key="1">
    <source>
        <dbReference type="SAM" id="MobiDB-lite"/>
    </source>
</evidence>
<organism evidence="2">
    <name type="scientific">Ailuropoda melanoleuca</name>
    <name type="common">Giant panda</name>
    <dbReference type="NCBI Taxonomy" id="9646"/>
    <lineage>
        <taxon>Eukaryota</taxon>
        <taxon>Metazoa</taxon>
        <taxon>Chordata</taxon>
        <taxon>Craniata</taxon>
        <taxon>Vertebrata</taxon>
        <taxon>Euteleostomi</taxon>
        <taxon>Mammalia</taxon>
        <taxon>Eutheria</taxon>
        <taxon>Laurasiatheria</taxon>
        <taxon>Carnivora</taxon>
        <taxon>Caniformia</taxon>
        <taxon>Ursidae</taxon>
        <taxon>Ailuropoda</taxon>
    </lineage>
</organism>
<evidence type="ECO:0000313" key="2">
    <source>
        <dbReference type="EMBL" id="EFB17163.1"/>
    </source>
</evidence>
<reference evidence="2" key="1">
    <citation type="journal article" date="2010" name="Nature">
        <title>The sequence and de novo assembly of the giant panda genome.</title>
        <authorList>
            <person name="Li R."/>
            <person name="Fan W."/>
            <person name="Tian G."/>
            <person name="Zhu H."/>
            <person name="He L."/>
            <person name="Cai J."/>
            <person name="Huang Q."/>
            <person name="Cai Q."/>
            <person name="Li B."/>
            <person name="Bai Y."/>
            <person name="Zhang Z."/>
            <person name="Zhang Y."/>
            <person name="Wang W."/>
            <person name="Li J."/>
            <person name="Wei F."/>
            <person name="Li H."/>
            <person name="Jian M."/>
            <person name="Li J."/>
            <person name="Zhang Z."/>
            <person name="Nielsen R."/>
            <person name="Li D."/>
            <person name="Gu W."/>
            <person name="Yang Z."/>
            <person name="Xuan Z."/>
            <person name="Ryder O.A."/>
            <person name="Leung F.C."/>
            <person name="Zhou Y."/>
            <person name="Cao J."/>
            <person name="Sun X."/>
            <person name="Fu Y."/>
            <person name="Fang X."/>
            <person name="Guo X."/>
            <person name="Wang B."/>
            <person name="Hou R."/>
            <person name="Shen F."/>
            <person name="Mu B."/>
            <person name="Ni P."/>
            <person name="Lin R."/>
            <person name="Qian W."/>
            <person name="Wang G."/>
            <person name="Yu C."/>
            <person name="Nie W."/>
            <person name="Wang J."/>
            <person name="Wu Z."/>
            <person name="Liang H."/>
            <person name="Min J."/>
            <person name="Wu Q."/>
            <person name="Cheng S."/>
            <person name="Ruan J."/>
            <person name="Wang M."/>
            <person name="Shi Z."/>
            <person name="Wen M."/>
            <person name="Liu B."/>
            <person name="Ren X."/>
            <person name="Zheng H."/>
            <person name="Dong D."/>
            <person name="Cook K."/>
            <person name="Shan G."/>
            <person name="Zhang H."/>
            <person name="Kosiol C."/>
            <person name="Xie X."/>
            <person name="Lu Z."/>
            <person name="Zheng H."/>
            <person name="Li Y."/>
            <person name="Steiner C.C."/>
            <person name="Lam T.T."/>
            <person name="Lin S."/>
            <person name="Zhang Q."/>
            <person name="Li G."/>
            <person name="Tian J."/>
            <person name="Gong T."/>
            <person name="Liu H."/>
            <person name="Zhang D."/>
            <person name="Fang L."/>
            <person name="Ye C."/>
            <person name="Zhang J."/>
            <person name="Hu W."/>
            <person name="Xu A."/>
            <person name="Ren Y."/>
            <person name="Zhang G."/>
            <person name="Bruford M.W."/>
            <person name="Li Q."/>
            <person name="Ma L."/>
            <person name="Guo Y."/>
            <person name="An N."/>
            <person name="Hu Y."/>
            <person name="Zheng Y."/>
            <person name="Shi Y."/>
            <person name="Li Z."/>
            <person name="Liu Q."/>
            <person name="Chen Y."/>
            <person name="Zhao J."/>
            <person name="Qu N."/>
            <person name="Zhao S."/>
            <person name="Tian F."/>
            <person name="Wang X."/>
            <person name="Wang H."/>
            <person name="Xu L."/>
            <person name="Liu X."/>
            <person name="Vinar T."/>
            <person name="Wang Y."/>
            <person name="Lam T.W."/>
            <person name="Yiu S.M."/>
            <person name="Liu S."/>
            <person name="Zhang H."/>
            <person name="Li D."/>
            <person name="Huang Y."/>
            <person name="Wang X."/>
            <person name="Yang G."/>
            <person name="Jiang Z."/>
            <person name="Wang J."/>
            <person name="Qin N."/>
            <person name="Li L."/>
            <person name="Li J."/>
            <person name="Bolund L."/>
            <person name="Kristiansen K."/>
            <person name="Wong G.K."/>
            <person name="Olson M."/>
            <person name="Zhang X."/>
            <person name="Li S."/>
            <person name="Yang H."/>
            <person name="Wang J."/>
            <person name="Wang J."/>
        </authorList>
    </citation>
    <scope>NUCLEOTIDE SEQUENCE [LARGE SCALE GENOMIC DNA]</scope>
</reference>
<feature type="region of interest" description="Disordered" evidence="1">
    <location>
        <begin position="1"/>
        <end position="39"/>
    </location>
</feature>
<gene>
    <name evidence="2" type="ORF">PANDA_008964</name>
</gene>
<dbReference type="EMBL" id="GL192733">
    <property type="protein sequence ID" value="EFB17163.1"/>
    <property type="molecule type" value="Genomic_DNA"/>
</dbReference>